<dbReference type="GO" id="GO:0009279">
    <property type="term" value="C:cell outer membrane"/>
    <property type="evidence" value="ECO:0007669"/>
    <property type="project" value="UniProtKB-SubCell"/>
</dbReference>
<feature type="chain" id="PRO_5005249593" evidence="11">
    <location>
        <begin position="21"/>
        <end position="387"/>
    </location>
</feature>
<evidence type="ECO:0000256" key="3">
    <source>
        <dbReference type="ARBA" id="ARBA00022448"/>
    </source>
</evidence>
<proteinExistence type="predicted"/>
<keyword evidence="9" id="KW-0472">Membrane</keyword>
<keyword evidence="4" id="KW-1134">Transmembrane beta strand</keyword>
<evidence type="ECO:0000313" key="13">
    <source>
        <dbReference type="EMBL" id="KLU27334.1"/>
    </source>
</evidence>
<dbReference type="EMBL" id="AEJF01000041">
    <property type="protein sequence ID" value="KLU27334.1"/>
    <property type="molecule type" value="Genomic_DNA"/>
</dbReference>
<name>A0A0J1D3M5_9BURK</name>
<evidence type="ECO:0000256" key="11">
    <source>
        <dbReference type="SAM" id="SignalP"/>
    </source>
</evidence>
<evidence type="ECO:0000259" key="12">
    <source>
        <dbReference type="Pfam" id="PF13609"/>
    </source>
</evidence>
<keyword evidence="3" id="KW-0813">Transport</keyword>
<dbReference type="Proteomes" id="UP000035963">
    <property type="component" value="Unassembled WGS sequence"/>
</dbReference>
<dbReference type="PATRIC" id="fig|908627.4.peg.1073"/>
<dbReference type="SUPFAM" id="SSF56935">
    <property type="entry name" value="Porins"/>
    <property type="match status" value="1"/>
</dbReference>
<evidence type="ECO:0000256" key="1">
    <source>
        <dbReference type="ARBA" id="ARBA00004571"/>
    </source>
</evidence>
<organism evidence="13 14">
    <name type="scientific">Caballeronia mineralivorans PML1(12)</name>
    <dbReference type="NCBI Taxonomy" id="908627"/>
    <lineage>
        <taxon>Bacteria</taxon>
        <taxon>Pseudomonadati</taxon>
        <taxon>Pseudomonadota</taxon>
        <taxon>Betaproteobacteria</taxon>
        <taxon>Burkholderiales</taxon>
        <taxon>Burkholderiaceae</taxon>
        <taxon>Caballeronia</taxon>
    </lineage>
</organism>
<protein>
    <submittedName>
        <fullName evidence="13">Membrane protein</fullName>
    </submittedName>
</protein>
<evidence type="ECO:0000256" key="7">
    <source>
        <dbReference type="ARBA" id="ARBA00023065"/>
    </source>
</evidence>
<comment type="subunit">
    <text evidence="2">Homotrimer.</text>
</comment>
<dbReference type="Pfam" id="PF13609">
    <property type="entry name" value="Porin_4"/>
    <property type="match status" value="1"/>
</dbReference>
<reference evidence="13 14" key="1">
    <citation type="journal article" date="2015" name="Genome Announc.">
        <title>Draft Genome Sequence of Burkholderia sp. Strain PML1(12), an Ectomycorrhizosphere-Inhabiting Bacterium with Effective Mineral-Weathering Ability.</title>
        <authorList>
            <person name="Uroz S."/>
            <person name="Oger P."/>
        </authorList>
    </citation>
    <scope>NUCLEOTIDE SEQUENCE [LARGE SCALE GENOMIC DNA]</scope>
    <source>
        <strain evidence="14">PML1(12)</strain>
    </source>
</reference>
<keyword evidence="6 11" id="KW-0732">Signal</keyword>
<evidence type="ECO:0000256" key="10">
    <source>
        <dbReference type="ARBA" id="ARBA00023237"/>
    </source>
</evidence>
<dbReference type="GO" id="GO:0006811">
    <property type="term" value="P:monoatomic ion transport"/>
    <property type="evidence" value="ECO:0007669"/>
    <property type="project" value="UniProtKB-KW"/>
</dbReference>
<evidence type="ECO:0000256" key="8">
    <source>
        <dbReference type="ARBA" id="ARBA00023114"/>
    </source>
</evidence>
<keyword evidence="7" id="KW-0406">Ion transport</keyword>
<keyword evidence="8" id="KW-0626">Porin</keyword>
<keyword evidence="14" id="KW-1185">Reference proteome</keyword>
<sequence length="387" mass="40222">MKKSLVVAALSCVSIVSAHAQSSVTLYGVIDTGLIYSNNQGGHSAWQETSAATENTVYGLKGSEDLGGGLHAIFKLENGFNLNNGTSFNSGDAFGEQAYVGIQSDKFGTLLLGRQFDPVNDYLGPLSATGSGYGGNLSAHPFNNDNLAADSMSLNNAVKYTSVSYAGFTFGGAYAFSNKANGFADNRAYGFGTSYSAGPLNVAAAYLQLNNAGGGIQATNPNGAVALGDGSADFVATRQRTWGVGGNYVFGPATVGLLWTHSQIDNMASVFAGGAGNVPLAGQLRLDNYEVNARYALTPALSLAAAYTFTDGSYNNGASRSSPRWHEGTLQTDYALSKRTDFYVEGVYQHVSGAQAGTVLSEATINTLSPSSTGSQLAVTVGIRHQF</sequence>
<evidence type="ECO:0000256" key="6">
    <source>
        <dbReference type="ARBA" id="ARBA00022729"/>
    </source>
</evidence>
<dbReference type="RefSeq" id="WP_047845463.1">
    <property type="nucleotide sequence ID" value="NZ_AEJF01000041.1"/>
</dbReference>
<comment type="caution">
    <text evidence="13">The sequence shown here is derived from an EMBL/GenBank/DDBJ whole genome shotgun (WGS) entry which is preliminary data.</text>
</comment>
<keyword evidence="5" id="KW-0812">Transmembrane</keyword>
<feature type="signal peptide" evidence="11">
    <location>
        <begin position="1"/>
        <end position="20"/>
    </location>
</feature>
<dbReference type="PANTHER" id="PTHR34501">
    <property type="entry name" value="PROTEIN YDDL-RELATED"/>
    <property type="match status" value="1"/>
</dbReference>
<evidence type="ECO:0000256" key="4">
    <source>
        <dbReference type="ARBA" id="ARBA00022452"/>
    </source>
</evidence>
<dbReference type="Gene3D" id="2.40.160.10">
    <property type="entry name" value="Porin"/>
    <property type="match status" value="1"/>
</dbReference>
<dbReference type="InterPro" id="IPR033900">
    <property type="entry name" value="Gram_neg_porin_domain"/>
</dbReference>
<evidence type="ECO:0000256" key="5">
    <source>
        <dbReference type="ARBA" id="ARBA00022692"/>
    </source>
</evidence>
<gene>
    <name evidence="13" type="ORF">EOS_04855</name>
</gene>
<dbReference type="PANTHER" id="PTHR34501:SF9">
    <property type="entry name" value="MAJOR OUTER MEMBRANE PROTEIN P.IA"/>
    <property type="match status" value="1"/>
</dbReference>
<dbReference type="InterPro" id="IPR023614">
    <property type="entry name" value="Porin_dom_sf"/>
</dbReference>
<feature type="domain" description="Porin" evidence="12">
    <location>
        <begin position="9"/>
        <end position="352"/>
    </location>
</feature>
<dbReference type="GO" id="GO:0046930">
    <property type="term" value="C:pore complex"/>
    <property type="evidence" value="ECO:0007669"/>
    <property type="project" value="UniProtKB-KW"/>
</dbReference>
<dbReference type="GO" id="GO:0015288">
    <property type="term" value="F:porin activity"/>
    <property type="evidence" value="ECO:0007669"/>
    <property type="project" value="UniProtKB-KW"/>
</dbReference>
<accession>A0A0J1D3M5</accession>
<evidence type="ECO:0000313" key="14">
    <source>
        <dbReference type="Proteomes" id="UP000035963"/>
    </source>
</evidence>
<evidence type="ECO:0000256" key="2">
    <source>
        <dbReference type="ARBA" id="ARBA00011233"/>
    </source>
</evidence>
<evidence type="ECO:0000256" key="9">
    <source>
        <dbReference type="ARBA" id="ARBA00023136"/>
    </source>
</evidence>
<comment type="subcellular location">
    <subcellularLocation>
        <location evidence="1">Cell outer membrane</location>
        <topology evidence="1">Multi-pass membrane protein</topology>
    </subcellularLocation>
</comment>
<dbReference type="InterPro" id="IPR050298">
    <property type="entry name" value="Gram-neg_bact_OMP"/>
</dbReference>
<dbReference type="OrthoDB" id="8982743at2"/>
<dbReference type="AlphaFoldDB" id="A0A0J1D3M5"/>
<keyword evidence="10" id="KW-0998">Cell outer membrane</keyword>
<dbReference type="CDD" id="cd00342">
    <property type="entry name" value="gram_neg_porins"/>
    <property type="match status" value="1"/>
</dbReference>